<dbReference type="InterPro" id="IPR006904">
    <property type="entry name" value="DUF716"/>
</dbReference>
<protein>
    <submittedName>
        <fullName evidence="7">Transmembrane protein 45B</fullName>
    </submittedName>
</protein>
<reference evidence="7 8" key="1">
    <citation type="journal article" date="2021" name="Elife">
        <title>Chloroplast acquisition without the gene transfer in kleptoplastic sea slugs, Plakobranchus ocellatus.</title>
        <authorList>
            <person name="Maeda T."/>
            <person name="Takahashi S."/>
            <person name="Yoshida T."/>
            <person name="Shimamura S."/>
            <person name="Takaki Y."/>
            <person name="Nagai Y."/>
            <person name="Toyoda A."/>
            <person name="Suzuki Y."/>
            <person name="Arimoto A."/>
            <person name="Ishii H."/>
            <person name="Satoh N."/>
            <person name="Nishiyama T."/>
            <person name="Hasebe M."/>
            <person name="Maruyama T."/>
            <person name="Minagawa J."/>
            <person name="Obokata J."/>
            <person name="Shigenobu S."/>
        </authorList>
    </citation>
    <scope>NUCLEOTIDE SEQUENCE [LARGE SCALE GENOMIC DNA]</scope>
</reference>
<accession>A0AAV4GFB7</accession>
<comment type="caution">
    <text evidence="7">The sequence shown here is derived from an EMBL/GenBank/DDBJ whole genome shotgun (WGS) entry which is preliminary data.</text>
</comment>
<dbReference type="PANTHER" id="PTHR16007">
    <property type="entry name" value="EPIDIDYMAL MEMBRANE PROTEIN E9-RELATED"/>
    <property type="match status" value="1"/>
</dbReference>
<dbReference type="InterPro" id="IPR042127">
    <property type="entry name" value="TMEM45"/>
</dbReference>
<dbReference type="GO" id="GO:0016020">
    <property type="term" value="C:membrane"/>
    <property type="evidence" value="ECO:0007669"/>
    <property type="project" value="UniProtKB-SubCell"/>
</dbReference>
<organism evidence="7 8">
    <name type="scientific">Elysia marginata</name>
    <dbReference type="NCBI Taxonomy" id="1093978"/>
    <lineage>
        <taxon>Eukaryota</taxon>
        <taxon>Metazoa</taxon>
        <taxon>Spiralia</taxon>
        <taxon>Lophotrochozoa</taxon>
        <taxon>Mollusca</taxon>
        <taxon>Gastropoda</taxon>
        <taxon>Heterobranchia</taxon>
        <taxon>Euthyneura</taxon>
        <taxon>Panpulmonata</taxon>
        <taxon>Sacoglossa</taxon>
        <taxon>Placobranchoidea</taxon>
        <taxon>Plakobranchidae</taxon>
        <taxon>Elysia</taxon>
    </lineage>
</organism>
<keyword evidence="5 6" id="KW-0472">Membrane</keyword>
<proteinExistence type="inferred from homology"/>
<keyword evidence="8" id="KW-1185">Reference proteome</keyword>
<evidence type="ECO:0000313" key="8">
    <source>
        <dbReference type="Proteomes" id="UP000762676"/>
    </source>
</evidence>
<dbReference type="Pfam" id="PF04819">
    <property type="entry name" value="DUF716"/>
    <property type="match status" value="1"/>
</dbReference>
<feature type="transmembrane region" description="Helical" evidence="6">
    <location>
        <begin position="37"/>
        <end position="56"/>
    </location>
</feature>
<comment type="subcellular location">
    <subcellularLocation>
        <location evidence="1">Membrane</location>
        <topology evidence="1">Multi-pass membrane protein</topology>
    </subcellularLocation>
</comment>
<dbReference type="PANTHER" id="PTHR16007:SF15">
    <property type="entry name" value="TRANSMEMBRANE PROTEIN 45B"/>
    <property type="match status" value="1"/>
</dbReference>
<feature type="transmembrane region" description="Helical" evidence="6">
    <location>
        <begin position="190"/>
        <end position="208"/>
    </location>
</feature>
<dbReference type="AlphaFoldDB" id="A0AAV4GFB7"/>
<gene>
    <name evidence="7" type="ORF">ElyMa_000659600</name>
</gene>
<feature type="transmembrane region" description="Helical" evidence="6">
    <location>
        <begin position="220"/>
        <end position="240"/>
    </location>
</feature>
<name>A0AAV4GFB7_9GAST</name>
<evidence type="ECO:0000256" key="2">
    <source>
        <dbReference type="ARBA" id="ARBA00006948"/>
    </source>
</evidence>
<evidence type="ECO:0000256" key="4">
    <source>
        <dbReference type="ARBA" id="ARBA00022989"/>
    </source>
</evidence>
<evidence type="ECO:0000256" key="6">
    <source>
        <dbReference type="SAM" id="Phobius"/>
    </source>
</evidence>
<evidence type="ECO:0000313" key="7">
    <source>
        <dbReference type="EMBL" id="GFR83924.1"/>
    </source>
</evidence>
<comment type="similarity">
    <text evidence="2">Belongs to the TMEM45 family.</text>
</comment>
<dbReference type="Proteomes" id="UP000762676">
    <property type="component" value="Unassembled WGS sequence"/>
</dbReference>
<evidence type="ECO:0000256" key="3">
    <source>
        <dbReference type="ARBA" id="ARBA00022692"/>
    </source>
</evidence>
<keyword evidence="4 6" id="KW-1133">Transmembrane helix</keyword>
<evidence type="ECO:0000256" key="1">
    <source>
        <dbReference type="ARBA" id="ARBA00004141"/>
    </source>
</evidence>
<sequence>MFQLQLQGSFYNASEFQNTSSHHREVPGDLPGHLVPAIWWFIAGFLYLIFALKHFYDCKLQNLKFKASVEIPYRCSGITIKPFFNIKSLPVTAWAKLILGNVYFDLDVFVSHFQRMNTKHQLPHLQHDTIAFCFIMSGLVDLLCVWPYTRRLLPMGVDYVFFSLTFFTEALQFVTHLHGRIPVDVRLHQLQATVAAMTVLILAAEVCFRKRSEFPVIRALLMLLQATWMFHVMSGLVPLMSVSIDDFDPVPPDGPTVVGSPLRQERGASVLALHLACHTARLFWADRQPGLRLALHVCHQDQAAEEVT</sequence>
<keyword evidence="3 6" id="KW-0812">Transmembrane</keyword>
<dbReference type="EMBL" id="BMAT01001365">
    <property type="protein sequence ID" value="GFR83924.1"/>
    <property type="molecule type" value="Genomic_DNA"/>
</dbReference>
<evidence type="ECO:0000256" key="5">
    <source>
        <dbReference type="ARBA" id="ARBA00023136"/>
    </source>
</evidence>